<evidence type="ECO:0000256" key="8">
    <source>
        <dbReference type="ARBA" id="ARBA00023077"/>
    </source>
</evidence>
<dbReference type="InterPro" id="IPR039426">
    <property type="entry name" value="TonB-dep_rcpt-like"/>
</dbReference>
<evidence type="ECO:0000256" key="7">
    <source>
        <dbReference type="ARBA" id="ARBA00023065"/>
    </source>
</evidence>
<dbReference type="EMBL" id="JADQDQ010000025">
    <property type="protein sequence ID" value="MBF9239986.1"/>
    <property type="molecule type" value="Genomic_DNA"/>
</dbReference>
<evidence type="ECO:0000256" key="3">
    <source>
        <dbReference type="ARBA" id="ARBA00022452"/>
    </source>
</evidence>
<dbReference type="Pfam" id="PF00593">
    <property type="entry name" value="TonB_dep_Rec_b-barrel"/>
    <property type="match status" value="1"/>
</dbReference>
<accession>A0ABS0INM6</accession>
<dbReference type="InterPro" id="IPR036942">
    <property type="entry name" value="Beta-barrel_TonB_sf"/>
</dbReference>
<dbReference type="PROSITE" id="PS52016">
    <property type="entry name" value="TONB_DEPENDENT_REC_3"/>
    <property type="match status" value="1"/>
</dbReference>
<dbReference type="Gene3D" id="2.40.170.20">
    <property type="entry name" value="TonB-dependent receptor, beta-barrel domain"/>
    <property type="match status" value="1"/>
</dbReference>
<dbReference type="InterPro" id="IPR008969">
    <property type="entry name" value="CarboxyPept-like_regulatory"/>
</dbReference>
<feature type="domain" description="TonB-dependent receptor plug" evidence="15">
    <location>
        <begin position="118"/>
        <end position="244"/>
    </location>
</feature>
<keyword evidence="7" id="KW-0406">Ion transport</keyword>
<evidence type="ECO:0000256" key="4">
    <source>
        <dbReference type="ARBA" id="ARBA00022496"/>
    </source>
</evidence>
<dbReference type="PANTHER" id="PTHR32552:SF81">
    <property type="entry name" value="TONB-DEPENDENT OUTER MEMBRANE RECEPTOR"/>
    <property type="match status" value="1"/>
</dbReference>
<keyword evidence="4" id="KW-0410">Iron transport</keyword>
<reference evidence="16 17" key="1">
    <citation type="submission" date="2020-11" db="EMBL/GenBank/DDBJ databases">
        <authorList>
            <person name="Kim M.K."/>
        </authorList>
    </citation>
    <scope>NUCLEOTIDE SEQUENCE [LARGE SCALE GENOMIC DNA]</scope>
    <source>
        <strain evidence="16 17">BT683</strain>
    </source>
</reference>
<gene>
    <name evidence="16" type="ORF">I2I05_21525</name>
</gene>
<keyword evidence="10 11" id="KW-0998">Cell outer membrane</keyword>
<dbReference type="PANTHER" id="PTHR32552">
    <property type="entry name" value="FERRICHROME IRON RECEPTOR-RELATED"/>
    <property type="match status" value="1"/>
</dbReference>
<name>A0ABS0INM6_9BACT</name>
<proteinExistence type="inferred from homology"/>
<keyword evidence="13" id="KW-0732">Signal</keyword>
<dbReference type="InterPro" id="IPR023996">
    <property type="entry name" value="TonB-dep_OMP_SusC/RagA"/>
</dbReference>
<evidence type="ECO:0000256" key="12">
    <source>
        <dbReference type="RuleBase" id="RU003357"/>
    </source>
</evidence>
<evidence type="ECO:0000256" key="1">
    <source>
        <dbReference type="ARBA" id="ARBA00004571"/>
    </source>
</evidence>
<comment type="subcellular location">
    <subcellularLocation>
        <location evidence="1 11">Cell outer membrane</location>
        <topology evidence="1 11">Multi-pass membrane protein</topology>
    </subcellularLocation>
</comment>
<keyword evidence="3 11" id="KW-1134">Transmembrane beta strand</keyword>
<dbReference type="InterPro" id="IPR037066">
    <property type="entry name" value="Plug_dom_sf"/>
</dbReference>
<keyword evidence="17" id="KW-1185">Reference proteome</keyword>
<evidence type="ECO:0000256" key="10">
    <source>
        <dbReference type="ARBA" id="ARBA00023237"/>
    </source>
</evidence>
<evidence type="ECO:0000313" key="17">
    <source>
        <dbReference type="Proteomes" id="UP000597617"/>
    </source>
</evidence>
<keyword evidence="8 12" id="KW-0798">TonB box</keyword>
<dbReference type="NCBIfam" id="TIGR04057">
    <property type="entry name" value="SusC_RagA_signa"/>
    <property type="match status" value="1"/>
</dbReference>
<evidence type="ECO:0000256" key="11">
    <source>
        <dbReference type="PROSITE-ProRule" id="PRU01360"/>
    </source>
</evidence>
<sequence>MRPILLLLLLLVAVFSLLSVSAVAQKLTGQVVDSTFSQPIPSATVQVKRTQAGTLTSTTGTFTLTNLQPADILVFSSLGYKSKEIQYTGQTNLTVNLVAGLALNEVVVTALGLERNAQSLGYAVQKVEGRQVSEVKAANFLDNLAGKVAGVLVTAGSTGVGASSRITIRGESSFTNNNPLFVVDGIVINNATVVNRVNDDANGFQEIDFGNGAGEINPDDVASVSVLKGPSAAALYGTRASNGVILVTTKDGSSAGKGIGVSFNSTFYAERPFQLPRFQNTYGQGNSGAFKYGDGLGGGVNDNITYSYGPKLDAGVLTPQYDSPVTLPDGRVVRGADTRLYSGLPITPTPFVSHPDNLKDFYQTGHTAINNLAVSGDYDKGSYRLSFTDLNSQSIIPGVDLKRKTLAARLQFDPTRWLKVNSSLNYINSGSKNRPATKYGSENTNYALSAWLGRQTDVNPMKQYWQPGLEGIQQFSYNYTFFDNPYFTLYENRNSFTRDRLIGNLALTAELANSLTLMVRSSMDYSNEDRQFRRAFSSNRFKSGAYAENGVFFREINTDFLLNYARSLGPLSLDVSAGGNRLDQQTSFDQYQALTLAQPGVFKLNNAASPVEVYQQSGRKRINSLYALAKLGYKDLLFVDITGRNDWSSALATPSSTANTSFFYPSVSASWVLSNQFQLPADVSFAKVRASAANVGNDTSPYQTAGVYNARNPVFSQPAFSDQSTIANTNLKPESITSLEVGADVRFLNDRLGFDLTYYDSRTSNQILSLPIAIPTGYSERVINGGEVRSRGIEAVVNATPVQTSRFRWNVNLNFSRNRTTVVSLPSEAGTLTLGYNRIYDNVNQTVWYQVRQGDRLGDMWGTGYLRSPQGDFVVGSNGQYIADNTLKKLGNYNPDFVVGLSNQFSVGNWNLGFLLDWRQGGILVSRTLALAGVAGQLIETADRPDAGIVAKGVVNTGTAENPNYQPNTRAIPAETYYRMYYDRNHEENNTYDASYVKLREFTIGYSVPQTAWLAKKLRTQQLTIALVGRNLLALSHIPHFDPEQTSFQQNQLQTGVEDMTYPTTRNVGLKLSANF</sequence>
<evidence type="ECO:0000256" key="13">
    <source>
        <dbReference type="SAM" id="SignalP"/>
    </source>
</evidence>
<dbReference type="Gene3D" id="2.60.40.1120">
    <property type="entry name" value="Carboxypeptidase-like, regulatory domain"/>
    <property type="match status" value="1"/>
</dbReference>
<comment type="caution">
    <text evidence="16">The sequence shown here is derived from an EMBL/GenBank/DDBJ whole genome shotgun (WGS) entry which is preliminary data.</text>
</comment>
<organism evidence="16 17">
    <name type="scientific">Hymenobacter jeongseonensis</name>
    <dbReference type="NCBI Taxonomy" id="2791027"/>
    <lineage>
        <taxon>Bacteria</taxon>
        <taxon>Pseudomonadati</taxon>
        <taxon>Bacteroidota</taxon>
        <taxon>Cytophagia</taxon>
        <taxon>Cytophagales</taxon>
        <taxon>Hymenobacteraceae</taxon>
        <taxon>Hymenobacter</taxon>
    </lineage>
</organism>
<dbReference type="SUPFAM" id="SSF56935">
    <property type="entry name" value="Porins"/>
    <property type="match status" value="1"/>
</dbReference>
<keyword evidence="6" id="KW-0408">Iron</keyword>
<keyword evidence="5 11" id="KW-0812">Transmembrane</keyword>
<dbReference type="Proteomes" id="UP000597617">
    <property type="component" value="Unassembled WGS sequence"/>
</dbReference>
<feature type="signal peptide" evidence="13">
    <location>
        <begin position="1"/>
        <end position="24"/>
    </location>
</feature>
<dbReference type="SUPFAM" id="SSF49464">
    <property type="entry name" value="Carboxypeptidase regulatory domain-like"/>
    <property type="match status" value="1"/>
</dbReference>
<evidence type="ECO:0000259" key="14">
    <source>
        <dbReference type="Pfam" id="PF00593"/>
    </source>
</evidence>
<evidence type="ECO:0000256" key="2">
    <source>
        <dbReference type="ARBA" id="ARBA00022448"/>
    </source>
</evidence>
<evidence type="ECO:0000313" key="16">
    <source>
        <dbReference type="EMBL" id="MBF9239986.1"/>
    </source>
</evidence>
<evidence type="ECO:0000256" key="5">
    <source>
        <dbReference type="ARBA" id="ARBA00022692"/>
    </source>
</evidence>
<dbReference type="NCBIfam" id="TIGR04056">
    <property type="entry name" value="OMP_RagA_SusC"/>
    <property type="match status" value="1"/>
</dbReference>
<evidence type="ECO:0000256" key="9">
    <source>
        <dbReference type="ARBA" id="ARBA00023136"/>
    </source>
</evidence>
<dbReference type="Pfam" id="PF07715">
    <property type="entry name" value="Plug"/>
    <property type="match status" value="1"/>
</dbReference>
<dbReference type="Gene3D" id="2.170.130.10">
    <property type="entry name" value="TonB-dependent receptor, plug domain"/>
    <property type="match status" value="1"/>
</dbReference>
<dbReference type="InterPro" id="IPR023997">
    <property type="entry name" value="TonB-dep_OMP_SusC/RagA_CS"/>
</dbReference>
<keyword evidence="9 11" id="KW-0472">Membrane</keyword>
<evidence type="ECO:0000256" key="6">
    <source>
        <dbReference type="ARBA" id="ARBA00023004"/>
    </source>
</evidence>
<keyword evidence="2 11" id="KW-0813">Transport</keyword>
<dbReference type="InterPro" id="IPR000531">
    <property type="entry name" value="Beta-barrel_TonB"/>
</dbReference>
<dbReference type="Pfam" id="PF13715">
    <property type="entry name" value="CarbopepD_reg_2"/>
    <property type="match status" value="1"/>
</dbReference>
<protein>
    <submittedName>
        <fullName evidence="16">SusC/RagA family TonB-linked outer membrane protein</fullName>
    </submittedName>
</protein>
<feature type="domain" description="TonB-dependent receptor-like beta-barrel" evidence="14">
    <location>
        <begin position="468"/>
        <end position="900"/>
    </location>
</feature>
<feature type="chain" id="PRO_5045951758" evidence="13">
    <location>
        <begin position="25"/>
        <end position="1076"/>
    </location>
</feature>
<evidence type="ECO:0000259" key="15">
    <source>
        <dbReference type="Pfam" id="PF07715"/>
    </source>
</evidence>
<dbReference type="InterPro" id="IPR012910">
    <property type="entry name" value="Plug_dom"/>
</dbReference>
<comment type="similarity">
    <text evidence="11 12">Belongs to the TonB-dependent receptor family.</text>
</comment>